<dbReference type="Proteomes" id="UP000827986">
    <property type="component" value="Unassembled WGS sequence"/>
</dbReference>
<evidence type="ECO:0000256" key="1">
    <source>
        <dbReference type="SAM" id="MobiDB-lite"/>
    </source>
</evidence>
<gene>
    <name evidence="2" type="ORF">KIL84_001594</name>
</gene>
<proteinExistence type="predicted"/>
<feature type="region of interest" description="Disordered" evidence="1">
    <location>
        <begin position="67"/>
        <end position="102"/>
    </location>
</feature>
<feature type="compositionally biased region" description="Pro residues" evidence="1">
    <location>
        <begin position="425"/>
        <end position="437"/>
    </location>
</feature>
<evidence type="ECO:0000313" key="3">
    <source>
        <dbReference type="Proteomes" id="UP000827986"/>
    </source>
</evidence>
<feature type="compositionally biased region" description="Low complexity" evidence="1">
    <location>
        <begin position="394"/>
        <end position="424"/>
    </location>
</feature>
<feature type="compositionally biased region" description="Low complexity" evidence="1">
    <location>
        <begin position="450"/>
        <end position="468"/>
    </location>
</feature>
<keyword evidence="3" id="KW-1185">Reference proteome</keyword>
<protein>
    <submittedName>
        <fullName evidence="2">Uncharacterized protein</fullName>
    </submittedName>
</protein>
<dbReference type="AlphaFoldDB" id="A0A9D4B567"/>
<dbReference type="EMBL" id="JAHDVG010000469">
    <property type="protein sequence ID" value="KAH1180660.1"/>
    <property type="molecule type" value="Genomic_DNA"/>
</dbReference>
<sequence>MPGEAGSISPQPPLDLSGFPSAEPWDILSADAPADAAPDFIHPLVAAAHLDPGAPWLMSRINPAGSTPPLPPLDPAGFPSPELWTGPHVDAPPDAAPDPALPPVAAACLDLTDVPPTSKTNPGEAPGEGRSCPPWRILGANGLSIPYHPAMTAMVHAGKTWPMACLYPATQPSLSWCLLGKPGQCPHIVSLGGALQGHKFVGWRASPSCCSAPPSASLHADLGEVLAHVSNTLRCRPKGMRVKPLVKRLRKEHGVDLLAFSQDRGYRGVVSFLQEMPGIELWNHEKRKKCRVLSCTFKKNITDPLLLLCSTLGSFPNGLRVFSLRKAMWQKHGVNLEEFSQQQGYLSTLDYLTRLRGIRLQGLERGEKCLVQLQKGEAVKPPAPQPPPDPAPPSAQHSSSHPPDAPADGGPTGAPGETPGETVTPPAPQPPPDPAPPSARHSSSPPPDAPADGGPTGAPGETPGEAVTPPAPQPPPDPAPPSARHSSSPPPDAPADGGPTGAPGETPDAAVNAPSPSQPAEAGGPRAVGPARRTQAQRRGAKPGAMETLIRGVLAPYPSGIRVKNLQKLLAGKHGADLEAFSQASGYGGFRAAYSAAHQHPLPLGRTASTKQRLAQMPDVVRMQGCGVQMLLLPVDPDEPPGAEPGT</sequence>
<name>A0A9D4B567_9SAUR</name>
<feature type="region of interest" description="Disordered" evidence="1">
    <location>
        <begin position="1"/>
        <end position="22"/>
    </location>
</feature>
<comment type="caution">
    <text evidence="2">The sequence shown here is derived from an EMBL/GenBank/DDBJ whole genome shotgun (WGS) entry which is preliminary data.</text>
</comment>
<reference evidence="2" key="1">
    <citation type="submission" date="2021-09" db="EMBL/GenBank/DDBJ databases">
        <title>The genome of Mauremys mutica provides insights into the evolution of semi-aquatic lifestyle.</title>
        <authorList>
            <person name="Gong S."/>
            <person name="Gao Y."/>
        </authorList>
    </citation>
    <scope>NUCLEOTIDE SEQUENCE</scope>
    <source>
        <strain evidence="2">MM-2020</strain>
        <tissue evidence="2">Muscle</tissue>
    </source>
</reference>
<feature type="compositionally biased region" description="Pro residues" evidence="1">
    <location>
        <begin position="381"/>
        <end position="393"/>
    </location>
</feature>
<feature type="region of interest" description="Disordered" evidence="1">
    <location>
        <begin position="378"/>
        <end position="545"/>
    </location>
</feature>
<accession>A0A9D4B567</accession>
<evidence type="ECO:0000313" key="2">
    <source>
        <dbReference type="EMBL" id="KAH1180660.1"/>
    </source>
</evidence>
<feature type="region of interest" description="Disordered" evidence="1">
    <location>
        <begin position="112"/>
        <end position="131"/>
    </location>
</feature>
<feature type="compositionally biased region" description="Pro residues" evidence="1">
    <location>
        <begin position="469"/>
        <end position="481"/>
    </location>
</feature>
<feature type="compositionally biased region" description="Low complexity" evidence="1">
    <location>
        <begin position="75"/>
        <end position="93"/>
    </location>
</feature>
<organism evidence="2 3">
    <name type="scientific">Mauremys mutica</name>
    <name type="common">yellowpond turtle</name>
    <dbReference type="NCBI Taxonomy" id="74926"/>
    <lineage>
        <taxon>Eukaryota</taxon>
        <taxon>Metazoa</taxon>
        <taxon>Chordata</taxon>
        <taxon>Craniata</taxon>
        <taxon>Vertebrata</taxon>
        <taxon>Euteleostomi</taxon>
        <taxon>Archelosauria</taxon>
        <taxon>Testudinata</taxon>
        <taxon>Testudines</taxon>
        <taxon>Cryptodira</taxon>
        <taxon>Durocryptodira</taxon>
        <taxon>Testudinoidea</taxon>
        <taxon>Geoemydidae</taxon>
        <taxon>Geoemydinae</taxon>
        <taxon>Mauremys</taxon>
    </lineage>
</organism>
<feature type="compositionally biased region" description="Low complexity" evidence="1">
    <location>
        <begin position="494"/>
        <end position="510"/>
    </location>
</feature>